<dbReference type="Proteomes" id="UP000028653">
    <property type="component" value="Unassembled WGS sequence"/>
</dbReference>
<accession>A0A085GHF1</accession>
<dbReference type="AlphaFoldDB" id="A0A085GHF1"/>
<dbReference type="Pfam" id="PF04014">
    <property type="entry name" value="MazE_antitoxin"/>
    <property type="match status" value="1"/>
</dbReference>
<feature type="domain" description="SpoVT-AbrB" evidence="3">
    <location>
        <begin position="5"/>
        <end position="46"/>
    </location>
</feature>
<dbReference type="SUPFAM" id="SSF89447">
    <property type="entry name" value="AbrB/MazE/MraZ-like"/>
    <property type="match status" value="1"/>
</dbReference>
<gene>
    <name evidence="4" type="ORF">GBAG_0952</name>
</gene>
<sequence length="87" mass="10065">MERIAKIFKNGRNQAVRLPVEFEFDTDRVYIRQDKEGNVILSKRPAKPDNWDNVISLIAKARVPDNFLDAEERNQPPADRDPFAGIK</sequence>
<dbReference type="PROSITE" id="PS51740">
    <property type="entry name" value="SPOVT_ABRB"/>
    <property type="match status" value="1"/>
</dbReference>
<dbReference type="eggNOG" id="COG4456">
    <property type="taxonomic scope" value="Bacteria"/>
</dbReference>
<name>A0A085GHF1_9ENTR</name>
<evidence type="ECO:0000256" key="1">
    <source>
        <dbReference type="PROSITE-ProRule" id="PRU01076"/>
    </source>
</evidence>
<dbReference type="RefSeq" id="WP_034493852.1">
    <property type="nucleotide sequence ID" value="NZ_JMPI01000021.1"/>
</dbReference>
<dbReference type="Gene3D" id="2.10.260.10">
    <property type="match status" value="1"/>
</dbReference>
<feature type="region of interest" description="Disordered" evidence="2">
    <location>
        <begin position="68"/>
        <end position="87"/>
    </location>
</feature>
<dbReference type="InterPro" id="IPR007159">
    <property type="entry name" value="SpoVT-AbrB_dom"/>
</dbReference>
<dbReference type="GO" id="GO:0003677">
    <property type="term" value="F:DNA binding"/>
    <property type="evidence" value="ECO:0007669"/>
    <property type="project" value="UniProtKB-UniRule"/>
</dbReference>
<comment type="caution">
    <text evidence="4">The sequence shown here is derived from an EMBL/GenBank/DDBJ whole genome shotgun (WGS) entry which is preliminary data.</text>
</comment>
<dbReference type="STRING" id="1006004.GBAG_0952"/>
<feature type="compositionally biased region" description="Basic and acidic residues" evidence="2">
    <location>
        <begin position="70"/>
        <end position="87"/>
    </location>
</feature>
<organism evidence="4 5">
    <name type="scientific">Buttiauxella agrestis ATCC 33320</name>
    <dbReference type="NCBI Taxonomy" id="1006004"/>
    <lineage>
        <taxon>Bacteria</taxon>
        <taxon>Pseudomonadati</taxon>
        <taxon>Pseudomonadota</taxon>
        <taxon>Gammaproteobacteria</taxon>
        <taxon>Enterobacterales</taxon>
        <taxon>Enterobacteriaceae</taxon>
        <taxon>Buttiauxella</taxon>
    </lineage>
</organism>
<dbReference type="OrthoDB" id="5298361at2"/>
<keyword evidence="5" id="KW-1185">Reference proteome</keyword>
<evidence type="ECO:0000259" key="3">
    <source>
        <dbReference type="PROSITE" id="PS51740"/>
    </source>
</evidence>
<protein>
    <submittedName>
        <fullName evidence="4">VapB family antitoxin</fullName>
    </submittedName>
</protein>
<reference evidence="4 5" key="1">
    <citation type="submission" date="2014-05" db="EMBL/GenBank/DDBJ databases">
        <title>ATOL: Assembling a taxonomically balanced genome-scale reconstruction of the evolutionary history of the Enterobacteriaceae.</title>
        <authorList>
            <person name="Plunkett G.III."/>
            <person name="Neeno-Eckwall E.C."/>
            <person name="Glasner J.D."/>
            <person name="Perna N.T."/>
        </authorList>
    </citation>
    <scope>NUCLEOTIDE SEQUENCE [LARGE SCALE GENOMIC DNA]</scope>
    <source>
        <strain evidence="4 5">ATCC 33320</strain>
    </source>
</reference>
<dbReference type="InterPro" id="IPR037914">
    <property type="entry name" value="SpoVT-AbrB_sf"/>
</dbReference>
<keyword evidence="1" id="KW-0238">DNA-binding</keyword>
<evidence type="ECO:0000256" key="2">
    <source>
        <dbReference type="SAM" id="MobiDB-lite"/>
    </source>
</evidence>
<evidence type="ECO:0000313" key="4">
    <source>
        <dbReference type="EMBL" id="KFC83146.1"/>
    </source>
</evidence>
<dbReference type="EMBL" id="JMPI01000021">
    <property type="protein sequence ID" value="KFC83146.1"/>
    <property type="molecule type" value="Genomic_DNA"/>
</dbReference>
<proteinExistence type="predicted"/>
<evidence type="ECO:0000313" key="5">
    <source>
        <dbReference type="Proteomes" id="UP000028653"/>
    </source>
</evidence>